<name>A0AAD8J265_9APIA</name>
<reference evidence="1" key="1">
    <citation type="submission" date="2023-02" db="EMBL/GenBank/DDBJ databases">
        <title>Genome of toxic invasive species Heracleum sosnowskyi carries increased number of genes despite the absence of recent whole-genome duplications.</title>
        <authorList>
            <person name="Schelkunov M."/>
            <person name="Shtratnikova V."/>
            <person name="Makarenko M."/>
            <person name="Klepikova A."/>
            <person name="Omelchenko D."/>
            <person name="Novikova G."/>
            <person name="Obukhova E."/>
            <person name="Bogdanov V."/>
            <person name="Penin A."/>
            <person name="Logacheva M."/>
        </authorList>
    </citation>
    <scope>NUCLEOTIDE SEQUENCE</scope>
    <source>
        <strain evidence="1">Hsosn_3</strain>
        <tissue evidence="1">Leaf</tissue>
    </source>
</reference>
<evidence type="ECO:0000313" key="2">
    <source>
        <dbReference type="Proteomes" id="UP001237642"/>
    </source>
</evidence>
<comment type="caution">
    <text evidence="1">The sequence shown here is derived from an EMBL/GenBank/DDBJ whole genome shotgun (WGS) entry which is preliminary data.</text>
</comment>
<gene>
    <name evidence="1" type="ORF">POM88_006170</name>
</gene>
<reference evidence="1" key="2">
    <citation type="submission" date="2023-05" db="EMBL/GenBank/DDBJ databases">
        <authorList>
            <person name="Schelkunov M.I."/>
        </authorList>
    </citation>
    <scope>NUCLEOTIDE SEQUENCE</scope>
    <source>
        <strain evidence="1">Hsosn_3</strain>
        <tissue evidence="1">Leaf</tissue>
    </source>
</reference>
<dbReference type="AlphaFoldDB" id="A0AAD8J265"/>
<dbReference type="Proteomes" id="UP001237642">
    <property type="component" value="Unassembled WGS sequence"/>
</dbReference>
<organism evidence="1 2">
    <name type="scientific">Heracleum sosnowskyi</name>
    <dbReference type="NCBI Taxonomy" id="360622"/>
    <lineage>
        <taxon>Eukaryota</taxon>
        <taxon>Viridiplantae</taxon>
        <taxon>Streptophyta</taxon>
        <taxon>Embryophyta</taxon>
        <taxon>Tracheophyta</taxon>
        <taxon>Spermatophyta</taxon>
        <taxon>Magnoliopsida</taxon>
        <taxon>eudicotyledons</taxon>
        <taxon>Gunneridae</taxon>
        <taxon>Pentapetalae</taxon>
        <taxon>asterids</taxon>
        <taxon>campanulids</taxon>
        <taxon>Apiales</taxon>
        <taxon>Apiaceae</taxon>
        <taxon>Apioideae</taxon>
        <taxon>apioid superclade</taxon>
        <taxon>Tordylieae</taxon>
        <taxon>Tordyliinae</taxon>
        <taxon>Heracleum</taxon>
    </lineage>
</organism>
<keyword evidence="2" id="KW-1185">Reference proteome</keyword>
<accession>A0AAD8J265</accession>
<proteinExistence type="predicted"/>
<evidence type="ECO:0000313" key="1">
    <source>
        <dbReference type="EMBL" id="KAK1396307.1"/>
    </source>
</evidence>
<protein>
    <submittedName>
        <fullName evidence="1">Uncharacterized protein</fullName>
    </submittedName>
</protein>
<sequence>MGYPRQVVFKAVQQHREDDEEAVLNTILTYTSLETSMGFPFVEKFRNIERCGIETQIEDLVDSIHAAKTEKEDDIQGLNCVGMKRKHKKQKSCWTYKVDNYYYPREFNDRIWSSQCQDYNGS</sequence>
<dbReference type="EMBL" id="JAUIZM010000002">
    <property type="protein sequence ID" value="KAK1396307.1"/>
    <property type="molecule type" value="Genomic_DNA"/>
</dbReference>